<name>A0A934VAV5_9BACT</name>
<evidence type="ECO:0000256" key="1">
    <source>
        <dbReference type="ARBA" id="ARBA00000085"/>
    </source>
</evidence>
<evidence type="ECO:0000256" key="2">
    <source>
        <dbReference type="ARBA" id="ARBA00012438"/>
    </source>
</evidence>
<dbReference type="Proteomes" id="UP000658278">
    <property type="component" value="Unassembled WGS sequence"/>
</dbReference>
<dbReference type="InterPro" id="IPR005467">
    <property type="entry name" value="His_kinase_dom"/>
</dbReference>
<keyword evidence="4" id="KW-0808">Transferase</keyword>
<dbReference type="SMART" id="SM00387">
    <property type="entry name" value="HATPase_c"/>
    <property type="match status" value="1"/>
</dbReference>
<evidence type="ECO:0000256" key="7">
    <source>
        <dbReference type="SAM" id="Phobius"/>
    </source>
</evidence>
<dbReference type="InterPro" id="IPR003661">
    <property type="entry name" value="HisK_dim/P_dom"/>
</dbReference>
<feature type="domain" description="Histidine kinase" evidence="8">
    <location>
        <begin position="293"/>
        <end position="510"/>
    </location>
</feature>
<dbReference type="RefSeq" id="WP_200277948.1">
    <property type="nucleotide sequence ID" value="NZ_JAENII010000004.1"/>
</dbReference>
<sequence>MRPAFITIVPMLAAAVLVMVGGERMARRDVESRTPADRGRLLDLADSFRSEMVRLDALYMGHLDELTRRALYLDDRKVEAEASTLTGVKLIRIFPANGKDRTISPSLTQGRLPEVELEGRKRPLDRSTAVVLDAGLLDGKPSAGGFWHATSDPDLRLYCRSPEPGFLTAVFVDLAEVRERTTAHLADWLQVPLTPLREAGERVSIEPPQGPAIASIGSSTHGPSALILPTRTISGDWQIRAWDGLVVTRSHDAATLAVATVFAVALVVSGMLLFLQQKRTLKQAAERVSFVNRVSHDLGTPLTSLSLNLDLACEAMASRPEEARHRLGLVGEEIERLARLVANVLTFSRHERDTLELKPVRCVPGEVVERTLDGFRSALERRGIEIDSQILRAGEPGLLDADALTQITGNLLSNVEKYASAGGWVGIESELRAGMLVLEVSDHGPGIPEAARQRIFEPFERVVDSTNEGSSGTGLGLAISGDLARRMGGTLELLTSEQGAVFRLRVPVRPCLALSSQTDAA</sequence>
<evidence type="ECO:0000256" key="6">
    <source>
        <dbReference type="ARBA" id="ARBA00023012"/>
    </source>
</evidence>
<dbReference type="EC" id="2.7.13.3" evidence="2"/>
<dbReference type="InterPro" id="IPR036890">
    <property type="entry name" value="HATPase_C_sf"/>
</dbReference>
<dbReference type="AlphaFoldDB" id="A0A934VAV5"/>
<evidence type="ECO:0000313" key="10">
    <source>
        <dbReference type="Proteomes" id="UP000658278"/>
    </source>
</evidence>
<dbReference type="InterPro" id="IPR004358">
    <property type="entry name" value="Sig_transdc_His_kin-like_C"/>
</dbReference>
<keyword evidence="3" id="KW-0597">Phosphoprotein</keyword>
<evidence type="ECO:0000256" key="5">
    <source>
        <dbReference type="ARBA" id="ARBA00022777"/>
    </source>
</evidence>
<feature type="transmembrane region" description="Helical" evidence="7">
    <location>
        <begin position="253"/>
        <end position="275"/>
    </location>
</feature>
<dbReference type="InterPro" id="IPR036097">
    <property type="entry name" value="HisK_dim/P_sf"/>
</dbReference>
<dbReference type="SUPFAM" id="SSF47384">
    <property type="entry name" value="Homodimeric domain of signal transducing histidine kinase"/>
    <property type="match status" value="1"/>
</dbReference>
<keyword evidence="7" id="KW-0812">Transmembrane</keyword>
<gene>
    <name evidence="9" type="ORF">JIN81_06845</name>
</gene>
<dbReference type="InterPro" id="IPR050736">
    <property type="entry name" value="Sensor_HK_Regulatory"/>
</dbReference>
<evidence type="ECO:0000256" key="3">
    <source>
        <dbReference type="ARBA" id="ARBA00022553"/>
    </source>
</evidence>
<dbReference type="PANTHER" id="PTHR43711:SF28">
    <property type="entry name" value="SENSOR HISTIDINE KINASE YXDK"/>
    <property type="match status" value="1"/>
</dbReference>
<dbReference type="PROSITE" id="PS50109">
    <property type="entry name" value="HIS_KIN"/>
    <property type="match status" value="1"/>
</dbReference>
<keyword evidence="10" id="KW-1185">Reference proteome</keyword>
<dbReference type="Gene3D" id="3.30.565.10">
    <property type="entry name" value="Histidine kinase-like ATPase, C-terminal domain"/>
    <property type="match status" value="1"/>
</dbReference>
<protein>
    <recommendedName>
        <fullName evidence="2">histidine kinase</fullName>
        <ecNumber evidence="2">2.7.13.3</ecNumber>
    </recommendedName>
</protein>
<dbReference type="PANTHER" id="PTHR43711">
    <property type="entry name" value="TWO-COMPONENT HISTIDINE KINASE"/>
    <property type="match status" value="1"/>
</dbReference>
<comment type="caution">
    <text evidence="9">The sequence shown here is derived from an EMBL/GenBank/DDBJ whole genome shotgun (WGS) entry which is preliminary data.</text>
</comment>
<organism evidence="9 10">
    <name type="scientific">Haloferula rosea</name>
    <dbReference type="NCBI Taxonomy" id="490093"/>
    <lineage>
        <taxon>Bacteria</taxon>
        <taxon>Pseudomonadati</taxon>
        <taxon>Verrucomicrobiota</taxon>
        <taxon>Verrucomicrobiia</taxon>
        <taxon>Verrucomicrobiales</taxon>
        <taxon>Verrucomicrobiaceae</taxon>
        <taxon>Haloferula</taxon>
    </lineage>
</organism>
<comment type="catalytic activity">
    <reaction evidence="1">
        <text>ATP + protein L-histidine = ADP + protein N-phospho-L-histidine.</text>
        <dbReference type="EC" id="2.7.13.3"/>
    </reaction>
</comment>
<keyword evidence="7" id="KW-1133">Transmembrane helix</keyword>
<keyword evidence="7" id="KW-0472">Membrane</keyword>
<dbReference type="Gene3D" id="1.10.287.130">
    <property type="match status" value="1"/>
</dbReference>
<dbReference type="PRINTS" id="PR00344">
    <property type="entry name" value="BCTRLSENSOR"/>
</dbReference>
<dbReference type="CDD" id="cd00075">
    <property type="entry name" value="HATPase"/>
    <property type="match status" value="1"/>
</dbReference>
<dbReference type="Pfam" id="PF02518">
    <property type="entry name" value="HATPase_c"/>
    <property type="match status" value="1"/>
</dbReference>
<accession>A0A934VAV5</accession>
<dbReference type="EMBL" id="JAENII010000004">
    <property type="protein sequence ID" value="MBK1826728.1"/>
    <property type="molecule type" value="Genomic_DNA"/>
</dbReference>
<keyword evidence="6" id="KW-0902">Two-component regulatory system</keyword>
<dbReference type="CDD" id="cd00082">
    <property type="entry name" value="HisKA"/>
    <property type="match status" value="1"/>
</dbReference>
<evidence type="ECO:0000313" key="9">
    <source>
        <dbReference type="EMBL" id="MBK1826728.1"/>
    </source>
</evidence>
<dbReference type="Pfam" id="PF00512">
    <property type="entry name" value="HisKA"/>
    <property type="match status" value="1"/>
</dbReference>
<evidence type="ECO:0000256" key="4">
    <source>
        <dbReference type="ARBA" id="ARBA00022679"/>
    </source>
</evidence>
<dbReference type="SUPFAM" id="SSF55874">
    <property type="entry name" value="ATPase domain of HSP90 chaperone/DNA topoisomerase II/histidine kinase"/>
    <property type="match status" value="1"/>
</dbReference>
<evidence type="ECO:0000259" key="8">
    <source>
        <dbReference type="PROSITE" id="PS50109"/>
    </source>
</evidence>
<dbReference type="InterPro" id="IPR003594">
    <property type="entry name" value="HATPase_dom"/>
</dbReference>
<proteinExistence type="predicted"/>
<dbReference type="SMART" id="SM00388">
    <property type="entry name" value="HisKA"/>
    <property type="match status" value="1"/>
</dbReference>
<keyword evidence="5 9" id="KW-0418">Kinase</keyword>
<dbReference type="GO" id="GO:0000155">
    <property type="term" value="F:phosphorelay sensor kinase activity"/>
    <property type="evidence" value="ECO:0007669"/>
    <property type="project" value="InterPro"/>
</dbReference>
<reference evidence="9" key="1">
    <citation type="submission" date="2021-01" db="EMBL/GenBank/DDBJ databases">
        <title>Modified the classification status of verrucomicrobia.</title>
        <authorList>
            <person name="Feng X."/>
        </authorList>
    </citation>
    <scope>NUCLEOTIDE SEQUENCE</scope>
    <source>
        <strain evidence="9">KCTC 22201</strain>
    </source>
</reference>